<feature type="compositionally biased region" description="Low complexity" evidence="1">
    <location>
        <begin position="383"/>
        <end position="404"/>
    </location>
</feature>
<feature type="compositionally biased region" description="Polar residues" evidence="1">
    <location>
        <begin position="90"/>
        <end position="100"/>
    </location>
</feature>
<feature type="compositionally biased region" description="Basic and acidic residues" evidence="1">
    <location>
        <begin position="48"/>
        <end position="59"/>
    </location>
</feature>
<feature type="compositionally biased region" description="Basic and acidic residues" evidence="1">
    <location>
        <begin position="186"/>
        <end position="195"/>
    </location>
</feature>
<comment type="caution">
    <text evidence="2">The sequence shown here is derived from an EMBL/GenBank/DDBJ whole genome shotgun (WGS) entry which is preliminary data.</text>
</comment>
<accession>A0ABR3ZF80</accession>
<name>A0ABR3ZF80_9PEZI</name>
<feature type="region of interest" description="Disordered" evidence="1">
    <location>
        <begin position="373"/>
        <end position="419"/>
    </location>
</feature>
<evidence type="ECO:0000313" key="3">
    <source>
        <dbReference type="Proteomes" id="UP001583186"/>
    </source>
</evidence>
<feature type="compositionally biased region" description="Polar residues" evidence="1">
    <location>
        <begin position="223"/>
        <end position="232"/>
    </location>
</feature>
<organism evidence="2 3">
    <name type="scientific">Sporothrix stenoceras</name>
    <dbReference type="NCBI Taxonomy" id="5173"/>
    <lineage>
        <taxon>Eukaryota</taxon>
        <taxon>Fungi</taxon>
        <taxon>Dikarya</taxon>
        <taxon>Ascomycota</taxon>
        <taxon>Pezizomycotina</taxon>
        <taxon>Sordariomycetes</taxon>
        <taxon>Sordariomycetidae</taxon>
        <taxon>Ophiostomatales</taxon>
        <taxon>Ophiostomataceae</taxon>
        <taxon>Sporothrix</taxon>
    </lineage>
</organism>
<feature type="region of interest" description="Disordered" evidence="1">
    <location>
        <begin position="1"/>
        <end position="236"/>
    </location>
</feature>
<gene>
    <name evidence="2" type="ORF">Sste5346_003254</name>
</gene>
<dbReference type="EMBL" id="JAWCUI010000014">
    <property type="protein sequence ID" value="KAL1898844.1"/>
    <property type="molecule type" value="Genomic_DNA"/>
</dbReference>
<feature type="compositionally biased region" description="Basic and acidic residues" evidence="1">
    <location>
        <begin position="101"/>
        <end position="127"/>
    </location>
</feature>
<evidence type="ECO:0000256" key="1">
    <source>
        <dbReference type="SAM" id="MobiDB-lite"/>
    </source>
</evidence>
<reference evidence="2 3" key="1">
    <citation type="journal article" date="2024" name="IMA Fungus">
        <title>IMA Genome - F19 : A genome assembly and annotation guide to empower mycologists, including annotated draft genome sequences of Ceratocystis pirilliformis, Diaporthe australafricana, Fusarium ophioides, Paecilomyces lecythidis, and Sporothrix stenoceras.</title>
        <authorList>
            <person name="Aylward J."/>
            <person name="Wilson A.M."/>
            <person name="Visagie C.M."/>
            <person name="Spraker J."/>
            <person name="Barnes I."/>
            <person name="Buitendag C."/>
            <person name="Ceriani C."/>
            <person name="Del Mar Angel L."/>
            <person name="du Plessis D."/>
            <person name="Fuchs T."/>
            <person name="Gasser K."/>
            <person name="Kramer D."/>
            <person name="Li W."/>
            <person name="Munsamy K."/>
            <person name="Piso A."/>
            <person name="Price J.L."/>
            <person name="Sonnekus B."/>
            <person name="Thomas C."/>
            <person name="van der Nest A."/>
            <person name="van Dijk A."/>
            <person name="van Heerden A."/>
            <person name="van Vuuren N."/>
            <person name="Yilmaz N."/>
            <person name="Duong T.A."/>
            <person name="van der Merwe N.A."/>
            <person name="Wingfield M.J."/>
            <person name="Wingfield B.D."/>
        </authorList>
    </citation>
    <scope>NUCLEOTIDE SEQUENCE [LARGE SCALE GENOMIC DNA]</scope>
    <source>
        <strain evidence="2 3">CMW 5346</strain>
    </source>
</reference>
<evidence type="ECO:0000313" key="2">
    <source>
        <dbReference type="EMBL" id="KAL1898844.1"/>
    </source>
</evidence>
<dbReference type="Proteomes" id="UP001583186">
    <property type="component" value="Unassembled WGS sequence"/>
</dbReference>
<feature type="compositionally biased region" description="Polar residues" evidence="1">
    <location>
        <begin position="1"/>
        <end position="14"/>
    </location>
</feature>
<proteinExistence type="predicted"/>
<keyword evidence="3" id="KW-1185">Reference proteome</keyword>
<sequence>MASTSTVSMASFFNTAPPPASISKADSSSGCRAPPPTRVESSADVDADEKLTGDRHRFDALVNRLQQKLSERSEQGSKSIAPAKGVEKMPNNTGSSTESKVSQESKAEKREVLIVHGSRQEHSRVSESSRASSSSFTDVQKERLLASTTSFAASKLREVESNTKTGEPEVEPNTETQPPPLPPRPQPKESTRESTGKSNPPSAETRRGKSTSELDPNQPPFQPTNVHASFSRPSYPGQQAMVLGMAPQPDHWRPIHRQAQSLPRAPVSVPVPAPVPAPFITAPMPLLPVPPGPPVPPMPRLPYAGNANSMDNAMPRWPMSKRPSKRRHDITPFVPISAAEQQKIEEHIELLKSTIPNYATLSKRRQEIRTVEGGSCPWTDSRQWQQGNPQLQQQQRQFSQPHVQSILQPEESAQQHQQMQWHQVQRLQQLQQQMNLMHLTQQDQQFYQQQHPAQPAWTEKPMQPFHPYALYNPNAVGVPTWPMPMINMNM</sequence>
<protein>
    <submittedName>
        <fullName evidence="2">Uncharacterized protein</fullName>
    </submittedName>
</protein>